<dbReference type="HOGENOM" id="CLU_043966_5_2_5"/>
<dbReference type="RefSeq" id="WP_015826309.1">
    <property type="nucleotide sequence ID" value="NC_012982.1"/>
</dbReference>
<dbReference type="GO" id="GO:0004146">
    <property type="term" value="F:dihydrofolate reductase activity"/>
    <property type="evidence" value="ECO:0007669"/>
    <property type="project" value="UniProtKB-EC"/>
</dbReference>
<dbReference type="Gene3D" id="3.40.430.10">
    <property type="entry name" value="Dihydrofolate Reductase, subunit A"/>
    <property type="match status" value="1"/>
</dbReference>
<evidence type="ECO:0000256" key="4">
    <source>
        <dbReference type="ARBA" id="ARBA00022563"/>
    </source>
</evidence>
<evidence type="ECO:0000256" key="8">
    <source>
        <dbReference type="PIRNR" id="PIRNR000194"/>
    </source>
</evidence>
<comment type="function">
    <text evidence="7 8">Key enzyme in folate metabolism. Catalyzes an essential reaction for de novo glycine and purine synthesis, and for DNA precursor synthesis.</text>
</comment>
<dbReference type="AlphaFoldDB" id="C6XMY9"/>
<keyword evidence="6 8" id="KW-0560">Oxidoreductase</keyword>
<evidence type="ECO:0000256" key="5">
    <source>
        <dbReference type="ARBA" id="ARBA00022857"/>
    </source>
</evidence>
<dbReference type="PANTHER" id="PTHR48069">
    <property type="entry name" value="DIHYDROFOLATE REDUCTASE"/>
    <property type="match status" value="1"/>
</dbReference>
<reference evidence="12" key="1">
    <citation type="journal article" date="2011" name="J. Bacteriol.">
        <title>Genome sequences of eight morphologically diverse alphaproteobacteria.</title>
        <authorList>
            <consortium name="US DOE Joint Genome Institute"/>
            <person name="Brown P.J."/>
            <person name="Kysela D.T."/>
            <person name="Buechlein A."/>
            <person name="Hemmerich C."/>
            <person name="Brun Y.V."/>
        </authorList>
    </citation>
    <scope>NUCLEOTIDE SEQUENCE [LARGE SCALE GENOMIC DNA]</scope>
    <source>
        <strain evidence="12">ATCC 49814 / DSM 5838 / IFAM 1418</strain>
    </source>
</reference>
<dbReference type="SUPFAM" id="SSF53597">
    <property type="entry name" value="Dihydrofolate reductase-like"/>
    <property type="match status" value="1"/>
</dbReference>
<dbReference type="GO" id="GO:0046654">
    <property type="term" value="P:tetrahydrofolate biosynthetic process"/>
    <property type="evidence" value="ECO:0007669"/>
    <property type="project" value="UniProtKB-UniPathway"/>
</dbReference>
<accession>C6XMY9</accession>
<dbReference type="GO" id="GO:0006730">
    <property type="term" value="P:one-carbon metabolic process"/>
    <property type="evidence" value="ECO:0007669"/>
    <property type="project" value="UniProtKB-KW"/>
</dbReference>
<dbReference type="KEGG" id="hba:Hbal_0457"/>
<sequence>MSSKSSNTSLHLPKLAMIVARAKNGVIGVDGDLPWRLKGDLKFFKSVTLGKPVIMGRKTWESLPFKPLKGRANLVVSRRHDFDAQGARVFPSLGVAIAAGRAIADQTDVEEVMIIGGGAIYTAAFENVDVLYVTEVNTEPEGDTFFPEIDDDVWTCVEETNHAADEDNDHAFVMRKLVRKPV</sequence>
<dbReference type="EC" id="1.5.1.3" evidence="3 8"/>
<name>C6XMY9_HIRBI</name>
<evidence type="ECO:0000256" key="9">
    <source>
        <dbReference type="RuleBase" id="RU004474"/>
    </source>
</evidence>
<dbReference type="InterPro" id="IPR012259">
    <property type="entry name" value="DHFR"/>
</dbReference>
<evidence type="ECO:0000313" key="11">
    <source>
        <dbReference type="EMBL" id="ACT58159.1"/>
    </source>
</evidence>
<dbReference type="STRING" id="582402.Hbal_0457"/>
<dbReference type="InterPro" id="IPR017925">
    <property type="entry name" value="DHFR_CS"/>
</dbReference>
<dbReference type="PIRSF" id="PIRSF000194">
    <property type="entry name" value="DHFR"/>
    <property type="match status" value="1"/>
</dbReference>
<dbReference type="PANTHER" id="PTHR48069:SF3">
    <property type="entry name" value="DIHYDROFOLATE REDUCTASE"/>
    <property type="match status" value="1"/>
</dbReference>
<dbReference type="CDD" id="cd00209">
    <property type="entry name" value="DHFR"/>
    <property type="match status" value="1"/>
</dbReference>
<dbReference type="OrthoDB" id="9804315at2"/>
<keyword evidence="12" id="KW-1185">Reference proteome</keyword>
<dbReference type="PROSITE" id="PS00075">
    <property type="entry name" value="DHFR_1"/>
    <property type="match status" value="1"/>
</dbReference>
<dbReference type="Proteomes" id="UP000002745">
    <property type="component" value="Chromosome"/>
</dbReference>
<dbReference type="GO" id="GO:0046452">
    <property type="term" value="P:dihydrofolate metabolic process"/>
    <property type="evidence" value="ECO:0007669"/>
    <property type="project" value="TreeGrafter"/>
</dbReference>
<evidence type="ECO:0000256" key="3">
    <source>
        <dbReference type="ARBA" id="ARBA00012856"/>
    </source>
</evidence>
<feature type="domain" description="DHFR" evidence="10">
    <location>
        <begin position="14"/>
        <end position="179"/>
    </location>
</feature>
<dbReference type="Pfam" id="PF00186">
    <property type="entry name" value="DHFR_1"/>
    <property type="match status" value="1"/>
</dbReference>
<evidence type="ECO:0000256" key="2">
    <source>
        <dbReference type="ARBA" id="ARBA00009539"/>
    </source>
</evidence>
<evidence type="ECO:0000256" key="7">
    <source>
        <dbReference type="ARBA" id="ARBA00025067"/>
    </source>
</evidence>
<protein>
    <recommendedName>
        <fullName evidence="3 8">Dihydrofolate reductase</fullName>
        <ecNumber evidence="3 8">1.5.1.3</ecNumber>
    </recommendedName>
</protein>
<dbReference type="PROSITE" id="PS51330">
    <property type="entry name" value="DHFR_2"/>
    <property type="match status" value="1"/>
</dbReference>
<dbReference type="PRINTS" id="PR00070">
    <property type="entry name" value="DHFR"/>
</dbReference>
<proteinExistence type="inferred from homology"/>
<dbReference type="EMBL" id="CP001678">
    <property type="protein sequence ID" value="ACT58159.1"/>
    <property type="molecule type" value="Genomic_DNA"/>
</dbReference>
<evidence type="ECO:0000256" key="6">
    <source>
        <dbReference type="ARBA" id="ARBA00023002"/>
    </source>
</evidence>
<dbReference type="GO" id="GO:0070401">
    <property type="term" value="F:NADP+ binding"/>
    <property type="evidence" value="ECO:0007669"/>
    <property type="project" value="UniProtKB-ARBA"/>
</dbReference>
<keyword evidence="5 8" id="KW-0521">NADP</keyword>
<comment type="pathway">
    <text evidence="1 8">Cofactor biosynthesis; tetrahydrofolate biosynthesis; 5,6,7,8-tetrahydrofolate from 7,8-dihydrofolate: step 1/1.</text>
</comment>
<dbReference type="FunFam" id="3.40.430.10:FF:000001">
    <property type="entry name" value="Dihydrofolate reductase"/>
    <property type="match status" value="1"/>
</dbReference>
<evidence type="ECO:0000256" key="1">
    <source>
        <dbReference type="ARBA" id="ARBA00004903"/>
    </source>
</evidence>
<keyword evidence="4 8" id="KW-0554">One-carbon metabolism</keyword>
<comment type="similarity">
    <text evidence="2 8 9">Belongs to the dihydrofolate reductase family.</text>
</comment>
<dbReference type="GO" id="GO:0005829">
    <property type="term" value="C:cytosol"/>
    <property type="evidence" value="ECO:0007669"/>
    <property type="project" value="TreeGrafter"/>
</dbReference>
<organism evidence="11 12">
    <name type="scientific">Hirschia baltica (strain ATCC 49814 / DSM 5838 / IFAM 1418)</name>
    <dbReference type="NCBI Taxonomy" id="582402"/>
    <lineage>
        <taxon>Bacteria</taxon>
        <taxon>Pseudomonadati</taxon>
        <taxon>Pseudomonadota</taxon>
        <taxon>Alphaproteobacteria</taxon>
        <taxon>Hyphomonadales</taxon>
        <taxon>Hyphomonadaceae</taxon>
        <taxon>Hirschia</taxon>
    </lineage>
</organism>
<gene>
    <name evidence="11" type="ordered locus">Hbal_0457</name>
</gene>
<comment type="catalytic activity">
    <reaction evidence="8">
        <text>(6S)-5,6,7,8-tetrahydrofolate + NADP(+) = 7,8-dihydrofolate + NADPH + H(+)</text>
        <dbReference type="Rhea" id="RHEA:15009"/>
        <dbReference type="ChEBI" id="CHEBI:15378"/>
        <dbReference type="ChEBI" id="CHEBI:57451"/>
        <dbReference type="ChEBI" id="CHEBI:57453"/>
        <dbReference type="ChEBI" id="CHEBI:57783"/>
        <dbReference type="ChEBI" id="CHEBI:58349"/>
        <dbReference type="EC" id="1.5.1.3"/>
    </reaction>
</comment>
<dbReference type="InterPro" id="IPR001796">
    <property type="entry name" value="DHFR_dom"/>
</dbReference>
<evidence type="ECO:0000259" key="10">
    <source>
        <dbReference type="PROSITE" id="PS51330"/>
    </source>
</evidence>
<dbReference type="eggNOG" id="COG0262">
    <property type="taxonomic scope" value="Bacteria"/>
</dbReference>
<evidence type="ECO:0000313" key="12">
    <source>
        <dbReference type="Proteomes" id="UP000002745"/>
    </source>
</evidence>
<dbReference type="InterPro" id="IPR024072">
    <property type="entry name" value="DHFR-like_dom_sf"/>
</dbReference>
<dbReference type="UniPathway" id="UPA00077">
    <property type="reaction ID" value="UER00158"/>
</dbReference>
<dbReference type="GO" id="GO:0046655">
    <property type="term" value="P:folic acid metabolic process"/>
    <property type="evidence" value="ECO:0007669"/>
    <property type="project" value="TreeGrafter"/>
</dbReference>